<sequence>MQSKLEVIQRDAINANNEQMPSEARLKKQVKEMEESIAEREEELRYLKEILFISKLLTTVSANRQVHEETVANIARLLSAVERLQGERDGLRRDMEFLDMESKFAIAALEAKIASTPLPFSQPAIPLIRVAPPEETSPAVQRKEMQRLQGLVLGCGIVIGHLEKGRLELEQQCNLAYCAYKEKARGVASTEARLRKTECRLETTIQILEETTTHRNDTLSRL</sequence>
<protein>
    <submittedName>
        <fullName evidence="2">Uncharacterized protein</fullName>
    </submittedName>
</protein>
<organism evidence="2 3">
    <name type="scientific">Gymnopus androsaceus JB14</name>
    <dbReference type="NCBI Taxonomy" id="1447944"/>
    <lineage>
        <taxon>Eukaryota</taxon>
        <taxon>Fungi</taxon>
        <taxon>Dikarya</taxon>
        <taxon>Basidiomycota</taxon>
        <taxon>Agaricomycotina</taxon>
        <taxon>Agaricomycetes</taxon>
        <taxon>Agaricomycetidae</taxon>
        <taxon>Agaricales</taxon>
        <taxon>Marasmiineae</taxon>
        <taxon>Omphalotaceae</taxon>
        <taxon>Gymnopus</taxon>
    </lineage>
</organism>
<dbReference type="EMBL" id="ML769483">
    <property type="protein sequence ID" value="KAE9398391.1"/>
    <property type="molecule type" value="Genomic_DNA"/>
</dbReference>
<accession>A0A6A4HLE0</accession>
<evidence type="ECO:0000313" key="2">
    <source>
        <dbReference type="EMBL" id="KAE9398391.1"/>
    </source>
</evidence>
<proteinExistence type="predicted"/>
<feature type="coiled-coil region" evidence="1">
    <location>
        <begin position="23"/>
        <end position="101"/>
    </location>
</feature>
<keyword evidence="1" id="KW-0175">Coiled coil</keyword>
<keyword evidence="3" id="KW-1185">Reference proteome</keyword>
<evidence type="ECO:0000256" key="1">
    <source>
        <dbReference type="SAM" id="Coils"/>
    </source>
</evidence>
<gene>
    <name evidence="2" type="ORF">BT96DRAFT_822040</name>
</gene>
<evidence type="ECO:0000313" key="3">
    <source>
        <dbReference type="Proteomes" id="UP000799118"/>
    </source>
</evidence>
<reference evidence="2" key="1">
    <citation type="journal article" date="2019" name="Environ. Microbiol.">
        <title>Fungal ecological strategies reflected in gene transcription - a case study of two litter decomposers.</title>
        <authorList>
            <person name="Barbi F."/>
            <person name="Kohler A."/>
            <person name="Barry K."/>
            <person name="Baskaran P."/>
            <person name="Daum C."/>
            <person name="Fauchery L."/>
            <person name="Ihrmark K."/>
            <person name="Kuo A."/>
            <person name="LaButti K."/>
            <person name="Lipzen A."/>
            <person name="Morin E."/>
            <person name="Grigoriev I.V."/>
            <person name="Henrissat B."/>
            <person name="Lindahl B."/>
            <person name="Martin F."/>
        </authorList>
    </citation>
    <scope>NUCLEOTIDE SEQUENCE</scope>
    <source>
        <strain evidence="2">JB14</strain>
    </source>
</reference>
<feature type="non-terminal residue" evidence="2">
    <location>
        <position position="222"/>
    </location>
</feature>
<dbReference type="Proteomes" id="UP000799118">
    <property type="component" value="Unassembled WGS sequence"/>
</dbReference>
<dbReference type="AlphaFoldDB" id="A0A6A4HLE0"/>
<dbReference type="OrthoDB" id="10255344at2759"/>
<name>A0A6A4HLE0_9AGAR</name>